<dbReference type="Gene3D" id="1.10.150.130">
    <property type="match status" value="1"/>
</dbReference>
<dbReference type="PROSITE" id="PS51900">
    <property type="entry name" value="CB"/>
    <property type="match status" value="1"/>
</dbReference>
<evidence type="ECO:0000256" key="5">
    <source>
        <dbReference type="ARBA" id="ARBA00022908"/>
    </source>
</evidence>
<dbReference type="InterPro" id="IPR010998">
    <property type="entry name" value="Integrase_recombinase_N"/>
</dbReference>
<evidence type="ECO:0000256" key="8">
    <source>
        <dbReference type="ARBA" id="ARBA00023306"/>
    </source>
</evidence>
<feature type="domain" description="Core-binding (CB)" evidence="11">
    <location>
        <begin position="294"/>
        <end position="401"/>
    </location>
</feature>
<keyword evidence="8" id="KW-0131">Cell cycle</keyword>
<dbReference type="GO" id="GO:0003677">
    <property type="term" value="F:DNA binding"/>
    <property type="evidence" value="ECO:0007669"/>
    <property type="project" value="UniProtKB-UniRule"/>
</dbReference>
<protein>
    <submittedName>
        <fullName evidence="12">Integrase</fullName>
    </submittedName>
</protein>
<sequence length="648" mass="71900">MPAALPPSSVRNPENRTSIKRLTREHFALYRGYLDGVAVEQLHATYGDATTDIRATRRLIGLLRDTLSGAARRTRDVEATHLLRLRPGSIPDARPLAASEMPSLETYRESVDPDGFHSEADLLELYQAEFPQENSLGVDRRSTRNARLRRRQIDALARMEASLVQAPQPDHPVASWLEPAIAGRLQHTGIHTLADLLGFIEQRGHRWYASVERVGPKAARRIVDWLALHADSLRHMLSKRALVPRRRLVQGDPALVRPRQSGIVPIESLAVPTEIDGSAGNNRAQNHGLPCSLDTDLQAIDAWLATRQHSPHTARAYRREAERLLLWAINEKKKAMSSLDGADCAGYIGTFLADPQPAGRWVGRAKIERTHVDWRPFVGALSNRSRETARAILHAMGQWLVEQNYWAHNPFSNAPAVAIGARIDVSGRSLNHAQWQSVVGAAARDRYSQRELRDYLALNLAYSTGLRRSELAHATTGRLIRPTLENGLETDVGSASATGWQLGIPGKRHAARTIPVPQAVMELVFESLRARGLPRDPGACPADTPLLAHFRTGDSLTPDGMGQVFRRLFAWTSVLSTPQNLLDSRRCFNASTHWIRHTHSHHALESGTDCREVQIRLGHANLSTTLLYVKTRRHGSLADGKSGVLPAR</sequence>
<dbReference type="GO" id="GO:0007059">
    <property type="term" value="P:chromosome segregation"/>
    <property type="evidence" value="ECO:0007669"/>
    <property type="project" value="UniProtKB-KW"/>
</dbReference>
<dbReference type="InterPro" id="IPR002104">
    <property type="entry name" value="Integrase_catalytic"/>
</dbReference>
<feature type="domain" description="Tyr recombinase" evidence="10">
    <location>
        <begin position="425"/>
        <end position="642"/>
    </location>
</feature>
<evidence type="ECO:0000313" key="12">
    <source>
        <dbReference type="EMBL" id="OXC72810.1"/>
    </source>
</evidence>
<dbReference type="PANTHER" id="PTHR30349">
    <property type="entry name" value="PHAGE INTEGRASE-RELATED"/>
    <property type="match status" value="1"/>
</dbReference>
<comment type="subcellular location">
    <subcellularLocation>
        <location evidence="1">Cytoplasm</location>
    </subcellularLocation>
</comment>
<dbReference type="Gene3D" id="1.10.443.10">
    <property type="entry name" value="Intergrase catalytic core"/>
    <property type="match status" value="1"/>
</dbReference>
<evidence type="ECO:0000256" key="1">
    <source>
        <dbReference type="ARBA" id="ARBA00004496"/>
    </source>
</evidence>
<dbReference type="InterPro" id="IPR011010">
    <property type="entry name" value="DNA_brk_join_enz"/>
</dbReference>
<name>A0A226WPR6_CABSO</name>
<dbReference type="InterPro" id="IPR022169">
    <property type="entry name" value="DUF3701"/>
</dbReference>
<reference evidence="13" key="1">
    <citation type="submission" date="2017-01" db="EMBL/GenBank/DDBJ databases">
        <title>Genome Analysis of Deinococcus marmoris KOPRI26562.</title>
        <authorList>
            <person name="Kim J.H."/>
            <person name="Oh H.-M."/>
        </authorList>
    </citation>
    <scope>NUCLEOTIDE SEQUENCE [LARGE SCALE GENOMIC DNA]</scope>
    <source>
        <strain evidence="13">PAMC 26633</strain>
    </source>
</reference>
<evidence type="ECO:0000313" key="13">
    <source>
        <dbReference type="Proteomes" id="UP000214720"/>
    </source>
</evidence>
<dbReference type="Pfam" id="PF12482">
    <property type="entry name" value="DUF3701"/>
    <property type="match status" value="1"/>
</dbReference>
<dbReference type="InterPro" id="IPR013762">
    <property type="entry name" value="Integrase-like_cat_sf"/>
</dbReference>
<keyword evidence="2" id="KW-0963">Cytoplasm</keyword>
<comment type="caution">
    <text evidence="12">The sequence shown here is derived from an EMBL/GenBank/DDBJ whole genome shotgun (WGS) entry which is preliminary data.</text>
</comment>
<dbReference type="RefSeq" id="WP_089165374.1">
    <property type="nucleotide sequence ID" value="NZ_MTHB01000262.1"/>
</dbReference>
<evidence type="ECO:0000256" key="6">
    <source>
        <dbReference type="ARBA" id="ARBA00023125"/>
    </source>
</evidence>
<dbReference type="InterPro" id="IPR050090">
    <property type="entry name" value="Tyrosine_recombinase_XerCD"/>
</dbReference>
<dbReference type="GO" id="GO:0051301">
    <property type="term" value="P:cell division"/>
    <property type="evidence" value="ECO:0007669"/>
    <property type="project" value="UniProtKB-KW"/>
</dbReference>
<dbReference type="PANTHER" id="PTHR30349:SF77">
    <property type="entry name" value="TYROSINE RECOMBINASE XERC"/>
    <property type="match status" value="1"/>
</dbReference>
<evidence type="ECO:0000259" key="11">
    <source>
        <dbReference type="PROSITE" id="PS51900"/>
    </source>
</evidence>
<dbReference type="SUPFAM" id="SSF56349">
    <property type="entry name" value="DNA breaking-rejoining enzymes"/>
    <property type="match status" value="1"/>
</dbReference>
<dbReference type="GO" id="GO:0006310">
    <property type="term" value="P:DNA recombination"/>
    <property type="evidence" value="ECO:0007669"/>
    <property type="project" value="UniProtKB-KW"/>
</dbReference>
<dbReference type="GO" id="GO:0015074">
    <property type="term" value="P:DNA integration"/>
    <property type="evidence" value="ECO:0007669"/>
    <property type="project" value="UniProtKB-KW"/>
</dbReference>
<proteinExistence type="predicted"/>
<accession>A0A226WPR6</accession>
<dbReference type="CDD" id="cd00397">
    <property type="entry name" value="DNA_BRE_C"/>
    <property type="match status" value="1"/>
</dbReference>
<evidence type="ECO:0000256" key="9">
    <source>
        <dbReference type="PROSITE-ProRule" id="PRU01248"/>
    </source>
</evidence>
<dbReference type="GO" id="GO:0005737">
    <property type="term" value="C:cytoplasm"/>
    <property type="evidence" value="ECO:0007669"/>
    <property type="project" value="UniProtKB-SubCell"/>
</dbReference>
<dbReference type="AlphaFoldDB" id="A0A226WPR6"/>
<organism evidence="12 13">
    <name type="scientific">Caballeronia sordidicola</name>
    <name type="common">Burkholderia sordidicola</name>
    <dbReference type="NCBI Taxonomy" id="196367"/>
    <lineage>
        <taxon>Bacteria</taxon>
        <taxon>Pseudomonadati</taxon>
        <taxon>Pseudomonadota</taxon>
        <taxon>Betaproteobacteria</taxon>
        <taxon>Burkholderiales</taxon>
        <taxon>Burkholderiaceae</taxon>
        <taxon>Caballeronia</taxon>
    </lineage>
</organism>
<dbReference type="Pfam" id="PF00589">
    <property type="entry name" value="Phage_integrase"/>
    <property type="match status" value="1"/>
</dbReference>
<evidence type="ECO:0000256" key="2">
    <source>
        <dbReference type="ARBA" id="ARBA00022490"/>
    </source>
</evidence>
<dbReference type="OrthoDB" id="8610787at2"/>
<keyword evidence="4" id="KW-0159">Chromosome partition</keyword>
<dbReference type="Proteomes" id="UP000214720">
    <property type="component" value="Unassembled WGS sequence"/>
</dbReference>
<keyword evidence="6 9" id="KW-0238">DNA-binding</keyword>
<dbReference type="InterPro" id="IPR044068">
    <property type="entry name" value="CB"/>
</dbReference>
<keyword evidence="3" id="KW-0132">Cell division</keyword>
<evidence type="ECO:0000256" key="7">
    <source>
        <dbReference type="ARBA" id="ARBA00023172"/>
    </source>
</evidence>
<keyword evidence="5" id="KW-0229">DNA integration</keyword>
<dbReference type="PROSITE" id="PS51898">
    <property type="entry name" value="TYR_RECOMBINASE"/>
    <property type="match status" value="1"/>
</dbReference>
<evidence type="ECO:0000259" key="10">
    <source>
        <dbReference type="PROSITE" id="PS51898"/>
    </source>
</evidence>
<evidence type="ECO:0000256" key="4">
    <source>
        <dbReference type="ARBA" id="ARBA00022829"/>
    </source>
</evidence>
<gene>
    <name evidence="12" type="ORF">BSU04_39880</name>
</gene>
<dbReference type="EMBL" id="MTHB01000262">
    <property type="protein sequence ID" value="OXC72810.1"/>
    <property type="molecule type" value="Genomic_DNA"/>
</dbReference>
<evidence type="ECO:0000256" key="3">
    <source>
        <dbReference type="ARBA" id="ARBA00022618"/>
    </source>
</evidence>
<keyword evidence="7" id="KW-0233">DNA recombination</keyword>